<evidence type="ECO:0000313" key="6">
    <source>
        <dbReference type="EMBL" id="LAB58896.1"/>
    </source>
</evidence>
<organism evidence="6">
    <name type="scientific">Micrurus surinamensis</name>
    <name type="common">Surinam coral snake</name>
    <dbReference type="NCBI Taxonomy" id="129470"/>
    <lineage>
        <taxon>Eukaryota</taxon>
        <taxon>Metazoa</taxon>
        <taxon>Chordata</taxon>
        <taxon>Craniata</taxon>
        <taxon>Vertebrata</taxon>
        <taxon>Euteleostomi</taxon>
        <taxon>Lepidosauria</taxon>
        <taxon>Squamata</taxon>
        <taxon>Bifurcata</taxon>
        <taxon>Unidentata</taxon>
        <taxon>Episquamata</taxon>
        <taxon>Toxicofera</taxon>
        <taxon>Serpentes</taxon>
        <taxon>Colubroidea</taxon>
        <taxon>Elapidae</taxon>
        <taxon>Elapinae</taxon>
        <taxon>Micrurus</taxon>
    </lineage>
</organism>
<dbReference type="EC" id="2.7.1.82" evidence="5"/>
<dbReference type="Gene3D" id="3.90.1200.10">
    <property type="match status" value="1"/>
</dbReference>
<keyword evidence="1" id="KW-0594">Phospholipid biosynthesis</keyword>
<evidence type="ECO:0000256" key="3">
    <source>
        <dbReference type="ARBA" id="ARBA00037883"/>
    </source>
</evidence>
<evidence type="ECO:0000256" key="1">
    <source>
        <dbReference type="ARBA" id="ARBA00023209"/>
    </source>
</evidence>
<evidence type="ECO:0000256" key="4">
    <source>
        <dbReference type="ARBA" id="ARBA00038211"/>
    </source>
</evidence>
<dbReference type="PANTHER" id="PTHR22603">
    <property type="entry name" value="CHOLINE/ETHANOALAMINE KINASE"/>
    <property type="match status" value="1"/>
</dbReference>
<evidence type="ECO:0000256" key="5">
    <source>
        <dbReference type="ARBA" id="ARBA00038874"/>
    </source>
</evidence>
<dbReference type="GO" id="GO:0004305">
    <property type="term" value="F:ethanolamine kinase activity"/>
    <property type="evidence" value="ECO:0007669"/>
    <property type="project" value="UniProtKB-EC"/>
</dbReference>
<accession>A0A2D4PP01</accession>
<proteinExistence type="inferred from homology"/>
<keyword evidence="1" id="KW-0443">Lipid metabolism</keyword>
<dbReference type="SUPFAM" id="SSF56112">
    <property type="entry name" value="Protein kinase-like (PK-like)"/>
    <property type="match status" value="1"/>
</dbReference>
<dbReference type="GO" id="GO:0006646">
    <property type="term" value="P:phosphatidylethanolamine biosynthetic process"/>
    <property type="evidence" value="ECO:0007669"/>
    <property type="project" value="TreeGrafter"/>
</dbReference>
<reference evidence="6" key="1">
    <citation type="submission" date="2017-07" db="EMBL/GenBank/DDBJ databases">
        <authorList>
            <person name="Mikheyev A."/>
            <person name="Grau M."/>
        </authorList>
    </citation>
    <scope>NUCLEOTIDE SEQUENCE</scope>
    <source>
        <tissue evidence="6">Venom_gland</tissue>
    </source>
</reference>
<dbReference type="Pfam" id="PF01633">
    <property type="entry name" value="Choline_kinase"/>
    <property type="match status" value="1"/>
</dbReference>
<evidence type="ECO:0000256" key="2">
    <source>
        <dbReference type="ARBA" id="ARBA00023264"/>
    </source>
</evidence>
<dbReference type="GO" id="GO:0005737">
    <property type="term" value="C:cytoplasm"/>
    <property type="evidence" value="ECO:0007669"/>
    <property type="project" value="TreeGrafter"/>
</dbReference>
<dbReference type="InterPro" id="IPR011009">
    <property type="entry name" value="Kinase-like_dom_sf"/>
</dbReference>
<dbReference type="EMBL" id="IACN01082578">
    <property type="protein sequence ID" value="LAB58896.1"/>
    <property type="molecule type" value="Transcribed_RNA"/>
</dbReference>
<name>A0A2D4PP01_MICSU</name>
<dbReference type="AlphaFoldDB" id="A0A2D4PP01"/>
<comment type="similarity">
    <text evidence="4">Belongs to the choline/ethanolamine kinase family.</text>
</comment>
<reference evidence="6" key="2">
    <citation type="submission" date="2017-11" db="EMBL/GenBank/DDBJ databases">
        <title>Coralsnake Venomics: Analyses of Venom Gland Transcriptomes and Proteomes of Six Brazilian Taxa.</title>
        <authorList>
            <person name="Aird S.D."/>
            <person name="Jorge da Silva N."/>
            <person name="Qiu L."/>
            <person name="Villar-Briones A."/>
            <person name="Aparecida-Saddi V."/>
            <person name="Campos-Telles M.P."/>
            <person name="Grau M."/>
            <person name="Mikheyev A.S."/>
        </authorList>
    </citation>
    <scope>NUCLEOTIDE SEQUENCE</scope>
    <source>
        <tissue evidence="6">Venom_gland</tissue>
    </source>
</reference>
<sequence>MAWMKERLSNLGSPVVLCHNDVLCKNIIYNGKQGDVQFIDYEYSGYNYLAYDIGNHFNEFAGTVVTWLLMAWTLVLHQDWMSASQCSVVQIEPLLRFVKTSFARHGQVL</sequence>
<protein>
    <recommendedName>
        <fullName evidence="5">ethanolamine kinase</fullName>
        <ecNumber evidence="5">2.7.1.82</ecNumber>
    </recommendedName>
</protein>
<comment type="pathway">
    <text evidence="3">Phospholipid metabolism; phosphatidylethanolamine biosynthesis; phosphatidylethanolamine from ethanolamine: step 1/3.</text>
</comment>
<keyword evidence="1" id="KW-0444">Lipid biosynthesis</keyword>
<dbReference type="PANTHER" id="PTHR22603:SF91">
    <property type="entry name" value="ETHANOLAMINE KINASE 1"/>
    <property type="match status" value="1"/>
</dbReference>
<keyword evidence="2" id="KW-1208">Phospholipid metabolism</keyword>